<comment type="function">
    <text evidence="5">Displays enzymatic activity both for medium-chain fatty acid (MCFA) ethyl ester synthesis and hydrolysis (esterase activity). MCFA are toxic for yeast and this enzyme could thus be involved in their detoxification by esterification.</text>
</comment>
<comment type="similarity">
    <text evidence="1">Belongs to the AB hydrolase superfamily. AB hydrolase 4 family.</text>
</comment>
<evidence type="ECO:0000313" key="11">
    <source>
        <dbReference type="Proteomes" id="UP001152087"/>
    </source>
</evidence>
<evidence type="ECO:0000313" key="10">
    <source>
        <dbReference type="EMBL" id="KAJ4187285.1"/>
    </source>
</evidence>
<dbReference type="SUPFAM" id="SSF53474">
    <property type="entry name" value="alpha/beta-Hydrolases"/>
    <property type="match status" value="1"/>
</dbReference>
<evidence type="ECO:0000256" key="4">
    <source>
        <dbReference type="ARBA" id="ARBA00050620"/>
    </source>
</evidence>
<dbReference type="Gene3D" id="3.40.50.1820">
    <property type="entry name" value="alpha/beta hydrolase"/>
    <property type="match status" value="1"/>
</dbReference>
<feature type="active site" description="Charge relay system" evidence="8">
    <location>
        <position position="417"/>
    </location>
</feature>
<dbReference type="PANTHER" id="PTHR10794">
    <property type="entry name" value="ABHYDROLASE DOMAIN-CONTAINING PROTEIN"/>
    <property type="match status" value="1"/>
</dbReference>
<dbReference type="Proteomes" id="UP001152087">
    <property type="component" value="Unassembled WGS sequence"/>
</dbReference>
<evidence type="ECO:0000256" key="8">
    <source>
        <dbReference type="PIRSR" id="PIRSR005211-1"/>
    </source>
</evidence>
<dbReference type="PANTHER" id="PTHR10794:SF63">
    <property type="entry name" value="ALPHA_BETA HYDROLASE 1, ISOFORM A"/>
    <property type="match status" value="1"/>
</dbReference>
<evidence type="ECO:0000256" key="3">
    <source>
        <dbReference type="ARBA" id="ARBA00022801"/>
    </source>
</evidence>
<evidence type="ECO:0000256" key="2">
    <source>
        <dbReference type="ARBA" id="ARBA00022679"/>
    </source>
</evidence>
<evidence type="ECO:0000256" key="5">
    <source>
        <dbReference type="ARBA" id="ARBA00054277"/>
    </source>
</evidence>
<comment type="catalytic activity">
    <reaction evidence="4">
        <text>an aliphatic alcohol + acetyl-CoA = an acetyl ester + CoA</text>
        <dbReference type="Rhea" id="RHEA:17229"/>
        <dbReference type="ChEBI" id="CHEBI:2571"/>
        <dbReference type="ChEBI" id="CHEBI:47622"/>
        <dbReference type="ChEBI" id="CHEBI:57287"/>
        <dbReference type="ChEBI" id="CHEBI:57288"/>
        <dbReference type="EC" id="2.3.1.84"/>
    </reaction>
</comment>
<dbReference type="PIRSF" id="PIRSF005211">
    <property type="entry name" value="Ab_hydro_YheT"/>
    <property type="match status" value="1"/>
</dbReference>
<evidence type="ECO:0000256" key="6">
    <source>
        <dbReference type="ARBA" id="ARBA00066969"/>
    </source>
</evidence>
<proteinExistence type="inferred from homology"/>
<gene>
    <name evidence="10" type="ORF">NW755_007378</name>
</gene>
<dbReference type="Pfam" id="PF00561">
    <property type="entry name" value="Abhydrolase_1"/>
    <property type="match status" value="1"/>
</dbReference>
<keyword evidence="3" id="KW-0378">Hydrolase</keyword>
<dbReference type="GO" id="GO:0051793">
    <property type="term" value="P:medium-chain fatty acid catabolic process"/>
    <property type="evidence" value="ECO:0007669"/>
    <property type="project" value="UniProtKB-ARBA"/>
</dbReference>
<dbReference type="EMBL" id="JAOQAV010000018">
    <property type="protein sequence ID" value="KAJ4187285.1"/>
    <property type="molecule type" value="Genomic_DNA"/>
</dbReference>
<reference evidence="10" key="1">
    <citation type="submission" date="2022-09" db="EMBL/GenBank/DDBJ databases">
        <title>Fusarium specimens isolated from Avocado Roots.</title>
        <authorList>
            <person name="Stajich J."/>
            <person name="Roper C."/>
            <person name="Heimlech-Rivalta G."/>
        </authorList>
    </citation>
    <scope>NUCLEOTIDE SEQUENCE</scope>
    <source>
        <strain evidence="10">A02</strain>
    </source>
</reference>
<evidence type="ECO:0000256" key="7">
    <source>
        <dbReference type="ARBA" id="ARBA00080774"/>
    </source>
</evidence>
<dbReference type="InterPro" id="IPR029058">
    <property type="entry name" value="AB_hydrolase_fold"/>
</dbReference>
<dbReference type="GO" id="GO:0051792">
    <property type="term" value="P:medium-chain fatty acid biosynthetic process"/>
    <property type="evidence" value="ECO:0007669"/>
    <property type="project" value="TreeGrafter"/>
</dbReference>
<protein>
    <recommendedName>
        <fullName evidence="6">alcohol O-acetyltransferase</fullName>
        <ecNumber evidence="6">2.3.1.84</ecNumber>
    </recommendedName>
    <alternativeName>
        <fullName evidence="7">Alcohol O-acetyltransferase</fullName>
    </alternativeName>
</protein>
<dbReference type="FunFam" id="3.40.50.1820:FF:000137">
    <property type="entry name" value="EEB1p Acyl-coenzymeA:ethanol O-acyltransferase"/>
    <property type="match status" value="1"/>
</dbReference>
<dbReference type="InterPro" id="IPR000073">
    <property type="entry name" value="AB_hydrolase_1"/>
</dbReference>
<feature type="active site" description="Charge relay system" evidence="8">
    <location>
        <position position="259"/>
    </location>
</feature>
<dbReference type="AlphaFoldDB" id="A0A9W8V0Q9"/>
<keyword evidence="2" id="KW-0808">Transferase</keyword>
<dbReference type="EC" id="2.3.1.84" evidence="6"/>
<dbReference type="GO" id="GO:0047372">
    <property type="term" value="F:monoacylglycerol lipase activity"/>
    <property type="evidence" value="ECO:0007669"/>
    <property type="project" value="TreeGrafter"/>
</dbReference>
<feature type="active site" description="Charge relay system" evidence="8">
    <location>
        <position position="388"/>
    </location>
</feature>
<name>A0A9W8V0Q9_9HYPO</name>
<feature type="domain" description="AB hydrolase-1" evidence="9">
    <location>
        <begin position="178"/>
        <end position="378"/>
    </location>
</feature>
<dbReference type="InterPro" id="IPR050960">
    <property type="entry name" value="AB_hydrolase_4_sf"/>
</dbReference>
<dbReference type="GO" id="GO:0004026">
    <property type="term" value="F:alcohol O-acetyltransferase activity"/>
    <property type="evidence" value="ECO:0007669"/>
    <property type="project" value="UniProtKB-EC"/>
</dbReference>
<dbReference type="GO" id="GO:0008126">
    <property type="term" value="F:acetylesterase activity"/>
    <property type="evidence" value="ECO:0007669"/>
    <property type="project" value="TreeGrafter"/>
</dbReference>
<accession>A0A9W8V0Q9</accession>
<evidence type="ECO:0000256" key="1">
    <source>
        <dbReference type="ARBA" id="ARBA00010884"/>
    </source>
</evidence>
<organism evidence="10 11">
    <name type="scientific">Fusarium falciforme</name>
    <dbReference type="NCBI Taxonomy" id="195108"/>
    <lineage>
        <taxon>Eukaryota</taxon>
        <taxon>Fungi</taxon>
        <taxon>Dikarya</taxon>
        <taxon>Ascomycota</taxon>
        <taxon>Pezizomycotina</taxon>
        <taxon>Sordariomycetes</taxon>
        <taxon>Hypocreomycetidae</taxon>
        <taxon>Hypocreales</taxon>
        <taxon>Nectriaceae</taxon>
        <taxon>Fusarium</taxon>
        <taxon>Fusarium solani species complex</taxon>
    </lineage>
</organism>
<keyword evidence="11" id="KW-1185">Reference proteome</keyword>
<sequence>MRCNPLNPPSSLFCLYRGLQHPGRSLHHLLQGQRHHLRPPHQQHRYLSHTAPRTAVMEWLGFADIEFTHAPSPRTVREKDGNVTDLLSICEKTTPPCHLNPLLFNGHLQTMWTATKPAGPKVWYKRKIFEADHKIYRGTFAVDFVVEPFEEEDPTLCRRTVYYTNEELENIGSDDTKPMLVVMHGLSGGSHEIYLREAIAPLIGEGGWEACVVNSRGCARSKITSGVLYNARATWDIRQTVKWLTEKFPNRPLFGIGFSLGANMLTNYCGEEGSNCVLKGAIACSNPFNLEVSSKILQNSYMGKEVYLRVMGSSLKELARRHREALEQHSKVDVEAVLDITYLNEFDRLIQCPIWGYPTEYAYYRDASSTDAILSIKIPFLAINSVDDPIAVKEAIPFEEFQQNPNTVLLTTTLGGHLCWFEIGGGRWFPKPVANFLNHLAFKCDLDSLKPEEASKTDLTQGHGYSPMRRKMLIVED</sequence>
<dbReference type="InterPro" id="IPR012020">
    <property type="entry name" value="ABHD4"/>
</dbReference>
<evidence type="ECO:0000259" key="9">
    <source>
        <dbReference type="Pfam" id="PF00561"/>
    </source>
</evidence>
<comment type="caution">
    <text evidence="10">The sequence shown here is derived from an EMBL/GenBank/DDBJ whole genome shotgun (WGS) entry which is preliminary data.</text>
</comment>
<dbReference type="OrthoDB" id="5954035at2759"/>